<reference evidence="2" key="1">
    <citation type="submission" date="2021-10" db="EMBL/GenBank/DDBJ databases">
        <title>Melipona bicolor Genome sequencing and assembly.</title>
        <authorList>
            <person name="Araujo N.S."/>
            <person name="Arias M.C."/>
        </authorList>
    </citation>
    <scope>NUCLEOTIDE SEQUENCE</scope>
    <source>
        <strain evidence="2">USP_2M_L1-L4_2017</strain>
        <tissue evidence="2">Whole body</tissue>
    </source>
</reference>
<keyword evidence="1" id="KW-1133">Transmembrane helix</keyword>
<dbReference type="EMBL" id="JAHYIQ010000001">
    <property type="protein sequence ID" value="KAK1135557.1"/>
    <property type="molecule type" value="Genomic_DNA"/>
</dbReference>
<dbReference type="Proteomes" id="UP001177670">
    <property type="component" value="Unassembled WGS sequence"/>
</dbReference>
<keyword evidence="1" id="KW-0812">Transmembrane</keyword>
<feature type="transmembrane region" description="Helical" evidence="1">
    <location>
        <begin position="37"/>
        <end position="56"/>
    </location>
</feature>
<gene>
    <name evidence="2" type="ORF">K0M31_000143</name>
</gene>
<keyword evidence="3" id="KW-1185">Reference proteome</keyword>
<name>A0AA40KWS2_9HYME</name>
<organism evidence="2 3">
    <name type="scientific">Melipona bicolor</name>
    <dbReference type="NCBI Taxonomy" id="60889"/>
    <lineage>
        <taxon>Eukaryota</taxon>
        <taxon>Metazoa</taxon>
        <taxon>Ecdysozoa</taxon>
        <taxon>Arthropoda</taxon>
        <taxon>Hexapoda</taxon>
        <taxon>Insecta</taxon>
        <taxon>Pterygota</taxon>
        <taxon>Neoptera</taxon>
        <taxon>Endopterygota</taxon>
        <taxon>Hymenoptera</taxon>
        <taxon>Apocrita</taxon>
        <taxon>Aculeata</taxon>
        <taxon>Apoidea</taxon>
        <taxon>Anthophila</taxon>
        <taxon>Apidae</taxon>
        <taxon>Melipona</taxon>
    </lineage>
</organism>
<accession>A0AA40KWS2</accession>
<evidence type="ECO:0000313" key="2">
    <source>
        <dbReference type="EMBL" id="KAK1135557.1"/>
    </source>
</evidence>
<protein>
    <submittedName>
        <fullName evidence="2">Uncharacterized protein</fullName>
    </submittedName>
</protein>
<proteinExistence type="predicted"/>
<evidence type="ECO:0000256" key="1">
    <source>
        <dbReference type="SAM" id="Phobius"/>
    </source>
</evidence>
<dbReference type="AlphaFoldDB" id="A0AA40KWS2"/>
<evidence type="ECO:0000313" key="3">
    <source>
        <dbReference type="Proteomes" id="UP001177670"/>
    </source>
</evidence>
<keyword evidence="1" id="KW-0472">Membrane</keyword>
<sequence length="191" mass="21953">MKNRMSNASQQFVDFFSQVACWTWETLEKLLDIILDFLARIIELILAVMNLIFQVICFLRDLCIEAMQTFANVFRGIVNVVRNISCEEVEDFASACIVILLWVVAFKLVRNLFQTHPFDTTVPLRLIKTTVDSHDSSNVIRISQNSRIAAFLNPGYASLNVNNNNNAERLELGVCPAQRKPGKRINRRKRF</sequence>
<comment type="caution">
    <text evidence="2">The sequence shown here is derived from an EMBL/GenBank/DDBJ whole genome shotgun (WGS) entry which is preliminary data.</text>
</comment>